<dbReference type="Pfam" id="PF13556">
    <property type="entry name" value="HTH_30"/>
    <property type="match status" value="1"/>
</dbReference>
<organism evidence="3 4">
    <name type="scientific">Paractinoplanes rhizophilus</name>
    <dbReference type="NCBI Taxonomy" id="1416877"/>
    <lineage>
        <taxon>Bacteria</taxon>
        <taxon>Bacillati</taxon>
        <taxon>Actinomycetota</taxon>
        <taxon>Actinomycetes</taxon>
        <taxon>Micromonosporales</taxon>
        <taxon>Micromonosporaceae</taxon>
        <taxon>Paractinoplanes</taxon>
    </lineage>
</organism>
<dbReference type="Pfam" id="PF14361">
    <property type="entry name" value="RsbRD_N"/>
    <property type="match status" value="1"/>
</dbReference>
<name>A0ABW2HSD5_9ACTN</name>
<dbReference type="PANTHER" id="PTHR33744:SF1">
    <property type="entry name" value="DNA-BINDING TRANSCRIPTIONAL ACTIVATOR ADER"/>
    <property type="match status" value="1"/>
</dbReference>
<protein>
    <submittedName>
        <fullName evidence="3">PucR family transcriptional regulator</fullName>
    </submittedName>
</protein>
<dbReference type="InterPro" id="IPR042070">
    <property type="entry name" value="PucR_C-HTH_sf"/>
</dbReference>
<feature type="domain" description="RsbT co-antagonist protein RsbRD N-terminal" evidence="2">
    <location>
        <begin position="27"/>
        <end position="169"/>
    </location>
</feature>
<accession>A0ABW2HSD5</accession>
<dbReference type="Proteomes" id="UP001596548">
    <property type="component" value="Unassembled WGS sequence"/>
</dbReference>
<dbReference type="Gene3D" id="1.10.10.2840">
    <property type="entry name" value="PucR C-terminal helix-turn-helix domain"/>
    <property type="match status" value="1"/>
</dbReference>
<sequence>MNDALPDVRAFRLSPEVARPLRHGLPTVAVQTINAITAEVPAYRDAFAGEFGAKLERAVRAALGTFLELVSRAEESESRAPLASALEAAYVLGRGEARNGRSLAALLSAYRVGARVAWRELAAISVATEQPAPTVAHFAELVFAYIDELSAASAAGHADEVAASGRTQLLHRERLAHALISGEPEHALVAAAARAQWDPPRTLTAVLAPDRVARTIADQFDARTLRLSEAIPGAPDRSVLLIPEAHGNARATLLRRVKAHGVVVGPARPWIRALESFDRAVRALEVLRPDVRGGCLDTEDHLAALIVTADPQALADLRARVFAPLSGMSEAAVAKLLETLRSWLAHQGRRDEIAAELFVHPQTVRYRMTRLRQLYGDRLRDPDWIRSLTVALVAPNPA</sequence>
<comment type="caution">
    <text evidence="3">The sequence shown here is derived from an EMBL/GenBank/DDBJ whole genome shotgun (WGS) entry which is preliminary data.</text>
</comment>
<evidence type="ECO:0000313" key="4">
    <source>
        <dbReference type="Proteomes" id="UP001596548"/>
    </source>
</evidence>
<evidence type="ECO:0000259" key="2">
    <source>
        <dbReference type="Pfam" id="PF14361"/>
    </source>
</evidence>
<evidence type="ECO:0000259" key="1">
    <source>
        <dbReference type="Pfam" id="PF13556"/>
    </source>
</evidence>
<dbReference type="InterPro" id="IPR025751">
    <property type="entry name" value="RsbRD_N_dom"/>
</dbReference>
<dbReference type="RefSeq" id="WP_378969805.1">
    <property type="nucleotide sequence ID" value="NZ_JBHTBJ010000012.1"/>
</dbReference>
<dbReference type="PANTHER" id="PTHR33744">
    <property type="entry name" value="CARBOHYDRATE DIACID REGULATOR"/>
    <property type="match status" value="1"/>
</dbReference>
<gene>
    <name evidence="3" type="ORF">ACFQS1_18610</name>
</gene>
<feature type="domain" description="PucR C-terminal helix-turn-helix" evidence="1">
    <location>
        <begin position="336"/>
        <end position="393"/>
    </location>
</feature>
<evidence type="ECO:0000313" key="3">
    <source>
        <dbReference type="EMBL" id="MFC7276010.1"/>
    </source>
</evidence>
<keyword evidence="4" id="KW-1185">Reference proteome</keyword>
<dbReference type="InterPro" id="IPR051448">
    <property type="entry name" value="CdaR-like_regulators"/>
</dbReference>
<dbReference type="EMBL" id="JBHTBJ010000012">
    <property type="protein sequence ID" value="MFC7276010.1"/>
    <property type="molecule type" value="Genomic_DNA"/>
</dbReference>
<proteinExistence type="predicted"/>
<reference evidence="4" key="1">
    <citation type="journal article" date="2019" name="Int. J. Syst. Evol. Microbiol.">
        <title>The Global Catalogue of Microorganisms (GCM) 10K type strain sequencing project: providing services to taxonomists for standard genome sequencing and annotation.</title>
        <authorList>
            <consortium name="The Broad Institute Genomics Platform"/>
            <consortium name="The Broad Institute Genome Sequencing Center for Infectious Disease"/>
            <person name="Wu L."/>
            <person name="Ma J."/>
        </authorList>
    </citation>
    <scope>NUCLEOTIDE SEQUENCE [LARGE SCALE GENOMIC DNA]</scope>
    <source>
        <strain evidence="4">XZYJT-10</strain>
    </source>
</reference>
<dbReference type="InterPro" id="IPR025736">
    <property type="entry name" value="PucR_C-HTH_dom"/>
</dbReference>